<evidence type="ECO:0000313" key="3">
    <source>
        <dbReference type="EMBL" id="KAL2912309.1"/>
    </source>
</evidence>
<name>A0ABR4MYI4_9FUNG</name>
<dbReference type="EC" id="2.5.1.47" evidence="3"/>
<evidence type="ECO:0000259" key="2">
    <source>
        <dbReference type="Pfam" id="PF00291"/>
    </source>
</evidence>
<feature type="transmembrane region" description="Helical" evidence="1">
    <location>
        <begin position="12"/>
        <end position="30"/>
    </location>
</feature>
<organism evidence="3 4">
    <name type="scientific">Polyrhizophydium stewartii</name>
    <dbReference type="NCBI Taxonomy" id="2732419"/>
    <lineage>
        <taxon>Eukaryota</taxon>
        <taxon>Fungi</taxon>
        <taxon>Fungi incertae sedis</taxon>
        <taxon>Chytridiomycota</taxon>
        <taxon>Chytridiomycota incertae sedis</taxon>
        <taxon>Chytridiomycetes</taxon>
        <taxon>Rhizophydiales</taxon>
        <taxon>Rhizophydiales incertae sedis</taxon>
        <taxon>Polyrhizophydium</taxon>
    </lineage>
</organism>
<dbReference type="Proteomes" id="UP001527925">
    <property type="component" value="Unassembled WGS sequence"/>
</dbReference>
<dbReference type="EMBL" id="JADGIZ020000071">
    <property type="protein sequence ID" value="KAL2912309.1"/>
    <property type="molecule type" value="Genomic_DNA"/>
</dbReference>
<evidence type="ECO:0000256" key="1">
    <source>
        <dbReference type="SAM" id="Phobius"/>
    </source>
</evidence>
<dbReference type="Pfam" id="PF00291">
    <property type="entry name" value="PALP"/>
    <property type="match status" value="1"/>
</dbReference>
<keyword evidence="1" id="KW-0812">Transmembrane</keyword>
<feature type="transmembrane region" description="Helical" evidence="1">
    <location>
        <begin position="42"/>
        <end position="64"/>
    </location>
</feature>
<dbReference type="InterPro" id="IPR050214">
    <property type="entry name" value="Cys_Synth/Cystath_Beta-Synth"/>
</dbReference>
<comment type="caution">
    <text evidence="3">The sequence shown here is derived from an EMBL/GenBank/DDBJ whole genome shotgun (WGS) entry which is preliminary data.</text>
</comment>
<dbReference type="InterPro" id="IPR036052">
    <property type="entry name" value="TrpB-like_PALP_sf"/>
</dbReference>
<keyword evidence="3" id="KW-0808">Transferase</keyword>
<dbReference type="InterPro" id="IPR001926">
    <property type="entry name" value="TrpB-like_PALP"/>
</dbReference>
<dbReference type="PANTHER" id="PTHR10314">
    <property type="entry name" value="CYSTATHIONINE BETA-SYNTHASE"/>
    <property type="match status" value="1"/>
</dbReference>
<accession>A0ABR4MYI4</accession>
<protein>
    <submittedName>
        <fullName evidence="3">Cysteine synthase 2</fullName>
        <ecNumber evidence="3">2.5.1.47</ecNumber>
    </submittedName>
</protein>
<evidence type="ECO:0000313" key="4">
    <source>
        <dbReference type="Proteomes" id="UP001527925"/>
    </source>
</evidence>
<gene>
    <name evidence="3" type="primary">cys12</name>
    <name evidence="3" type="ORF">HK105_208224</name>
</gene>
<dbReference type="CDD" id="cd01561">
    <property type="entry name" value="CBS_like"/>
    <property type="match status" value="1"/>
</dbReference>
<dbReference type="SUPFAM" id="SSF53686">
    <property type="entry name" value="Tryptophan synthase beta subunit-like PLP-dependent enzymes"/>
    <property type="match status" value="1"/>
</dbReference>
<reference evidence="3 4" key="1">
    <citation type="submission" date="2023-09" db="EMBL/GenBank/DDBJ databases">
        <title>Pangenome analysis of Batrachochytrium dendrobatidis and related Chytrids.</title>
        <authorList>
            <person name="Yacoub M.N."/>
            <person name="Stajich J.E."/>
            <person name="James T.Y."/>
        </authorList>
    </citation>
    <scope>NUCLEOTIDE SEQUENCE [LARGE SCALE GENOMIC DNA]</scope>
    <source>
        <strain evidence="3 4">JEL0888</strain>
    </source>
</reference>
<keyword evidence="1" id="KW-1133">Transmembrane helix</keyword>
<keyword evidence="1" id="KW-0472">Membrane</keyword>
<feature type="domain" description="Tryptophan synthase beta chain-like PALP" evidence="2">
    <location>
        <begin position="83"/>
        <end position="401"/>
    </location>
</feature>
<keyword evidence="4" id="KW-1185">Reference proteome</keyword>
<proteinExistence type="predicted"/>
<sequence>MAASAGAGARAAVGAAAVGAVATAAVLAVAELVAPRRLAPGAAVAAAAAAASAAVAWTVVSWASEAVAGQRGRRDGAVRGVAGLIGNTPLVRIASLSAATGCEILAKAEFTSVGGSTKDRVALAIIQDAEERGLITPNTGCTVFEGTVGSTGISLAVIARAKGYLCHIVMPDDQAKEKYEILEALGATVERVRPVSIVDKDHYVNVARRRAEDMNRIADDTGSLARGFFCDQFENLANYRTHLSTTGPEILAQTRGRIDAFVMGAGTGGTLAGVAHFLKPRVPGLCVVLADPEGSGLFNKVMFNVLYASEQAEGKRKRHQVDTIVEGVGINRLTAIINLALDGSIDDAVRVTDAEAVEMSRFLMREDGLFVGSSSAVNCVAAVRTARKLGPGHTIVTLLCDHGSRHLTKFWSTEYVARWGLTPSATGLEFLE</sequence>
<dbReference type="GO" id="GO:0004124">
    <property type="term" value="F:cysteine synthase activity"/>
    <property type="evidence" value="ECO:0007669"/>
    <property type="project" value="UniProtKB-EC"/>
</dbReference>
<dbReference type="Gene3D" id="3.40.50.1100">
    <property type="match status" value="2"/>
</dbReference>